<feature type="domain" description="SCAN box" evidence="4">
    <location>
        <begin position="34"/>
        <end position="89"/>
    </location>
</feature>
<evidence type="ECO:0000256" key="2">
    <source>
        <dbReference type="ARBA" id="ARBA00006991"/>
    </source>
</evidence>
<dbReference type="Gene3D" id="1.10.10.60">
    <property type="entry name" value="Homeodomain-like"/>
    <property type="match status" value="2"/>
</dbReference>
<dbReference type="PANTHER" id="PTHR47595:SF1">
    <property type="entry name" value="MYB_SANT-LIKE DNA-BINDING DOMAIN-CONTAINING PROTEIN"/>
    <property type="match status" value="1"/>
</dbReference>
<accession>A0A8C3F4E2</accession>
<feature type="region of interest" description="Disordered" evidence="3">
    <location>
        <begin position="93"/>
        <end position="122"/>
    </location>
</feature>
<dbReference type="AlphaFoldDB" id="A0A8C3F4E2"/>
<name>A0A8C3F4E2_CHRPI</name>
<dbReference type="Pfam" id="PF02023">
    <property type="entry name" value="SCAN"/>
    <property type="match status" value="1"/>
</dbReference>
<dbReference type="PROSITE" id="PS50804">
    <property type="entry name" value="SCAN_BOX"/>
    <property type="match status" value="1"/>
</dbReference>
<evidence type="ECO:0000256" key="3">
    <source>
        <dbReference type="SAM" id="MobiDB-lite"/>
    </source>
</evidence>
<organism evidence="5 6">
    <name type="scientific">Chrysemys picta bellii</name>
    <name type="common">Western painted turtle</name>
    <name type="synonym">Emys bellii</name>
    <dbReference type="NCBI Taxonomy" id="8478"/>
    <lineage>
        <taxon>Eukaryota</taxon>
        <taxon>Metazoa</taxon>
        <taxon>Chordata</taxon>
        <taxon>Craniata</taxon>
        <taxon>Vertebrata</taxon>
        <taxon>Euteleostomi</taxon>
        <taxon>Archelosauria</taxon>
        <taxon>Testudinata</taxon>
        <taxon>Testudines</taxon>
        <taxon>Cryptodira</taxon>
        <taxon>Durocryptodira</taxon>
        <taxon>Testudinoidea</taxon>
        <taxon>Emydidae</taxon>
        <taxon>Chrysemys</taxon>
    </lineage>
</organism>
<dbReference type="InterPro" id="IPR003309">
    <property type="entry name" value="SCAN_dom"/>
</dbReference>
<evidence type="ECO:0000313" key="5">
    <source>
        <dbReference type="Ensembl" id="ENSCPBP00000002807.1"/>
    </source>
</evidence>
<protein>
    <recommendedName>
        <fullName evidence="4">SCAN box domain-containing protein</fullName>
    </recommendedName>
</protein>
<evidence type="ECO:0000313" key="6">
    <source>
        <dbReference type="Proteomes" id="UP000694380"/>
    </source>
</evidence>
<comment type="similarity">
    <text evidence="2">Belongs to the krueppel C2H2-type zinc-finger protein family.</text>
</comment>
<dbReference type="PANTHER" id="PTHR47595">
    <property type="entry name" value="HEAT SHOCK 70 KDA PROTEIN 14"/>
    <property type="match status" value="1"/>
</dbReference>
<keyword evidence="6" id="KW-1185">Reference proteome</keyword>
<dbReference type="InterPro" id="IPR044822">
    <property type="entry name" value="Myb_DNA-bind_4"/>
</dbReference>
<comment type="function">
    <text evidence="1">May be involved in transcriptional regulation.</text>
</comment>
<sequence length="502" mass="57255">RARAALDSGVTTAVRAQRYHEWRYQENRTPSYQLYDLIHLSRKILEVLVIDWYMRGLPPDLRTWVSQNDPSTYDEVVALVERQRMARELTRTVKEEEPQVKLLAPTPRSQATEPPGKPRWKKRGNEALHRGMIRNPDLGPHFAIFPIEFIEMFQIVVGRGNSPKSWRAQVTTESSSAQVTMQADNRKRAPAGTIREVLDLIAIWGEDSVLAELRSKRRNAKTFEKISKGMMERGHNRDSDQSHVKVKELRQAYQKTKEANGRSRSEPQTCRFYAELHAILKGNLTGMLGQLSHNALLGGHGEDDPGSWRWGRERAQVTTESSSAQVTMQADNRKRAPAWTVREVLDLIAIWGEDSVLVELHSKRRNAKTFEKISEGMMEKGHNRDSDQCRVKVKEVRQAYQKTKEANGRSRSEPWTCRLYAELHAILGGALWHKAGIFCLSGSPPLLLNGKVPDLRWIRVSCDMVTCPMRPQPPFFLGWPTCTQEGLQVNGAIYSSLILKHP</sequence>
<dbReference type="Pfam" id="PF13837">
    <property type="entry name" value="Myb_DNA-bind_4"/>
    <property type="match status" value="2"/>
</dbReference>
<dbReference type="Gene3D" id="1.10.4020.10">
    <property type="entry name" value="DNA breaking-rejoining enzymes"/>
    <property type="match status" value="1"/>
</dbReference>
<evidence type="ECO:0000256" key="1">
    <source>
        <dbReference type="ARBA" id="ARBA00003767"/>
    </source>
</evidence>
<reference evidence="5" key="1">
    <citation type="submission" date="2025-08" db="UniProtKB">
        <authorList>
            <consortium name="Ensembl"/>
        </authorList>
    </citation>
    <scope>IDENTIFICATION</scope>
</reference>
<proteinExistence type="inferred from homology"/>
<dbReference type="InterPro" id="IPR038269">
    <property type="entry name" value="SCAN_sf"/>
</dbReference>
<dbReference type="Ensembl" id="ENSCPBT00000003424.1">
    <property type="protein sequence ID" value="ENSCPBP00000002807.1"/>
    <property type="gene ID" value="ENSCPBG00000002246.1"/>
</dbReference>
<dbReference type="GeneTree" id="ENSGT01030000234861"/>
<dbReference type="Proteomes" id="UP000694380">
    <property type="component" value="Unplaced"/>
</dbReference>
<evidence type="ECO:0000259" key="4">
    <source>
        <dbReference type="PROSITE" id="PS50804"/>
    </source>
</evidence>
<reference evidence="5" key="2">
    <citation type="submission" date="2025-09" db="UniProtKB">
        <authorList>
            <consortium name="Ensembl"/>
        </authorList>
    </citation>
    <scope>IDENTIFICATION</scope>
</reference>
<dbReference type="SUPFAM" id="SSF47353">
    <property type="entry name" value="Retrovirus capsid dimerization domain-like"/>
    <property type="match status" value="1"/>
</dbReference>
<dbReference type="SMART" id="SM00431">
    <property type="entry name" value="SCAN"/>
    <property type="match status" value="1"/>
</dbReference>
<dbReference type="FunFam" id="1.10.10.60:FF:000032">
    <property type="entry name" value="Zinc finger and SCAN domain-containing 20"/>
    <property type="match status" value="1"/>
</dbReference>